<gene>
    <name evidence="1" type="ORF">GOODEAATRI_026764</name>
</gene>
<dbReference type="EMBL" id="JAHRIO010063342">
    <property type="protein sequence ID" value="MEQ2179594.1"/>
    <property type="molecule type" value="Genomic_DNA"/>
</dbReference>
<protein>
    <submittedName>
        <fullName evidence="1">Uncharacterized protein</fullName>
    </submittedName>
</protein>
<reference evidence="1 2" key="1">
    <citation type="submission" date="2021-06" db="EMBL/GenBank/DDBJ databases">
        <authorList>
            <person name="Palmer J.M."/>
        </authorList>
    </citation>
    <scope>NUCLEOTIDE SEQUENCE [LARGE SCALE GENOMIC DNA]</scope>
    <source>
        <strain evidence="1 2">GA_2019</strain>
        <tissue evidence="1">Muscle</tissue>
    </source>
</reference>
<accession>A0ABV0P811</accession>
<evidence type="ECO:0000313" key="1">
    <source>
        <dbReference type="EMBL" id="MEQ2179594.1"/>
    </source>
</evidence>
<comment type="caution">
    <text evidence="1">The sequence shown here is derived from an EMBL/GenBank/DDBJ whole genome shotgun (WGS) entry which is preliminary data.</text>
</comment>
<name>A0ABV0P811_9TELE</name>
<evidence type="ECO:0000313" key="2">
    <source>
        <dbReference type="Proteomes" id="UP001476798"/>
    </source>
</evidence>
<sequence>PAVKLPEPRLTAKKMESHLADKPPFQIPDRVPGFQRSSSAYLQTVCPPEGLLLASTDLPDASLRTNIFVGRPGQGTSPETACSESP</sequence>
<feature type="non-terminal residue" evidence="1">
    <location>
        <position position="1"/>
    </location>
</feature>
<keyword evidence="2" id="KW-1185">Reference proteome</keyword>
<organism evidence="1 2">
    <name type="scientific">Goodea atripinnis</name>
    <dbReference type="NCBI Taxonomy" id="208336"/>
    <lineage>
        <taxon>Eukaryota</taxon>
        <taxon>Metazoa</taxon>
        <taxon>Chordata</taxon>
        <taxon>Craniata</taxon>
        <taxon>Vertebrata</taxon>
        <taxon>Euteleostomi</taxon>
        <taxon>Actinopterygii</taxon>
        <taxon>Neopterygii</taxon>
        <taxon>Teleostei</taxon>
        <taxon>Neoteleostei</taxon>
        <taxon>Acanthomorphata</taxon>
        <taxon>Ovalentaria</taxon>
        <taxon>Atherinomorphae</taxon>
        <taxon>Cyprinodontiformes</taxon>
        <taxon>Goodeidae</taxon>
        <taxon>Goodea</taxon>
    </lineage>
</organism>
<proteinExistence type="predicted"/>
<dbReference type="Proteomes" id="UP001476798">
    <property type="component" value="Unassembled WGS sequence"/>
</dbReference>